<sequence>MASTRVALRDVAEHAGVSVGAVSHYLNHPERVAAATAERIGEAIDALGYVPNIAGRHLRRGVSDVIGFVAPDLSNPHFLELSTSIEDVAQERGIRVFLANSRGVTERENIYLSLFEEYKVRGIVIASHQPIEHRLAALRRRGTPTVLVGQRAEAPEQMWVSTDNIRGGELIGRHLVESGRRRVVFVGGAADVPQVADRLTGLRRALDGTATHLEVVSVDDRTVDVGSEVATSILSRPESERPDAVACANDLLALGFLRTTIARGVRVPEELAITGYDDTVFAQASLVPLTSVGQDSPAVASRAVAALLDGAPESRFGQLTEPRLVLRESSVRQGSRRAAD</sequence>
<dbReference type="InterPro" id="IPR000843">
    <property type="entry name" value="HTH_LacI"/>
</dbReference>
<dbReference type="CDD" id="cd01392">
    <property type="entry name" value="HTH_LacI"/>
    <property type="match status" value="1"/>
</dbReference>
<dbReference type="SUPFAM" id="SSF47413">
    <property type="entry name" value="lambda repressor-like DNA-binding domains"/>
    <property type="match status" value="1"/>
</dbReference>
<evidence type="ECO:0000256" key="1">
    <source>
        <dbReference type="ARBA" id="ARBA00023015"/>
    </source>
</evidence>
<dbReference type="SMART" id="SM00354">
    <property type="entry name" value="HTH_LACI"/>
    <property type="match status" value="1"/>
</dbReference>
<dbReference type="Pfam" id="PF00356">
    <property type="entry name" value="LacI"/>
    <property type="match status" value="1"/>
</dbReference>
<dbReference type="PROSITE" id="PS50932">
    <property type="entry name" value="HTH_LACI_2"/>
    <property type="match status" value="1"/>
</dbReference>
<dbReference type="PANTHER" id="PTHR30146">
    <property type="entry name" value="LACI-RELATED TRANSCRIPTIONAL REPRESSOR"/>
    <property type="match status" value="1"/>
</dbReference>
<evidence type="ECO:0000313" key="5">
    <source>
        <dbReference type="EMBL" id="WPR90394.1"/>
    </source>
</evidence>
<dbReference type="GO" id="GO:0003677">
    <property type="term" value="F:DNA binding"/>
    <property type="evidence" value="ECO:0007669"/>
    <property type="project" value="UniProtKB-KW"/>
</dbReference>
<dbReference type="RefSeq" id="WP_320943106.1">
    <property type="nucleotide sequence ID" value="NZ_BAABEU010000011.1"/>
</dbReference>
<dbReference type="SUPFAM" id="SSF53822">
    <property type="entry name" value="Periplasmic binding protein-like I"/>
    <property type="match status" value="1"/>
</dbReference>
<keyword evidence="2 5" id="KW-0238">DNA-binding</keyword>
<dbReference type="PROSITE" id="PS00356">
    <property type="entry name" value="HTH_LACI_1"/>
    <property type="match status" value="1"/>
</dbReference>
<dbReference type="Gene3D" id="3.40.50.2300">
    <property type="match status" value="2"/>
</dbReference>
<reference evidence="5 6" key="1">
    <citation type="submission" date="2023-11" db="EMBL/GenBank/DDBJ databases">
        <title>Genome sequence of Microbacterium rhizosphaerae KACC 19337.</title>
        <authorList>
            <person name="Choi H."/>
            <person name="Kim S."/>
            <person name="Kim Y."/>
            <person name="Kwon S.-W."/>
            <person name="Heo J."/>
        </authorList>
    </citation>
    <scope>NUCLEOTIDE SEQUENCE [LARGE SCALE GENOMIC DNA]</scope>
    <source>
        <strain evidence="5 6">KACC 19337</strain>
    </source>
</reference>
<dbReference type="InterPro" id="IPR046335">
    <property type="entry name" value="LacI/GalR-like_sensor"/>
</dbReference>
<dbReference type="Pfam" id="PF13377">
    <property type="entry name" value="Peripla_BP_3"/>
    <property type="match status" value="1"/>
</dbReference>
<proteinExistence type="predicted"/>
<keyword evidence="6" id="KW-1185">Reference proteome</keyword>
<dbReference type="PANTHER" id="PTHR30146:SF109">
    <property type="entry name" value="HTH-TYPE TRANSCRIPTIONAL REGULATOR GALS"/>
    <property type="match status" value="1"/>
</dbReference>
<evidence type="ECO:0000313" key="6">
    <source>
        <dbReference type="Proteomes" id="UP001323798"/>
    </source>
</evidence>
<name>A0ABZ0SQ65_9MICO</name>
<dbReference type="InterPro" id="IPR010982">
    <property type="entry name" value="Lambda_DNA-bd_dom_sf"/>
</dbReference>
<protein>
    <submittedName>
        <fullName evidence="5">LacI family DNA-binding transcriptional regulator</fullName>
    </submittedName>
</protein>
<organism evidence="5 6">
    <name type="scientific">Microbacterium rhizosphaerae</name>
    <dbReference type="NCBI Taxonomy" id="1678237"/>
    <lineage>
        <taxon>Bacteria</taxon>
        <taxon>Bacillati</taxon>
        <taxon>Actinomycetota</taxon>
        <taxon>Actinomycetes</taxon>
        <taxon>Micrococcales</taxon>
        <taxon>Microbacteriaceae</taxon>
        <taxon>Microbacterium</taxon>
    </lineage>
</organism>
<evidence type="ECO:0000256" key="3">
    <source>
        <dbReference type="ARBA" id="ARBA00023163"/>
    </source>
</evidence>
<dbReference type="Gene3D" id="1.10.260.40">
    <property type="entry name" value="lambda repressor-like DNA-binding domains"/>
    <property type="match status" value="1"/>
</dbReference>
<evidence type="ECO:0000259" key="4">
    <source>
        <dbReference type="PROSITE" id="PS50932"/>
    </source>
</evidence>
<gene>
    <name evidence="5" type="ORF">SM116_03650</name>
</gene>
<dbReference type="EMBL" id="CP139368">
    <property type="protein sequence ID" value="WPR90394.1"/>
    <property type="molecule type" value="Genomic_DNA"/>
</dbReference>
<dbReference type="InterPro" id="IPR028082">
    <property type="entry name" value="Peripla_BP_I"/>
</dbReference>
<keyword evidence="1" id="KW-0805">Transcription regulation</keyword>
<feature type="domain" description="HTH lacI-type" evidence="4">
    <location>
        <begin position="6"/>
        <end position="60"/>
    </location>
</feature>
<keyword evidence="3" id="KW-0804">Transcription</keyword>
<accession>A0ABZ0SQ65</accession>
<evidence type="ECO:0000256" key="2">
    <source>
        <dbReference type="ARBA" id="ARBA00023125"/>
    </source>
</evidence>
<dbReference type="Proteomes" id="UP001323798">
    <property type="component" value="Chromosome"/>
</dbReference>